<protein>
    <submittedName>
        <fullName evidence="2">Uncharacterized protein</fullName>
    </submittedName>
</protein>
<feature type="region of interest" description="Disordered" evidence="1">
    <location>
        <begin position="290"/>
        <end position="323"/>
    </location>
</feature>
<feature type="compositionally biased region" description="Basic and acidic residues" evidence="1">
    <location>
        <begin position="295"/>
        <end position="306"/>
    </location>
</feature>
<keyword evidence="3" id="KW-1185">Reference proteome</keyword>
<sequence length="753" mass="82784">MASPSPALDGTCKLLPAPAPSTDVFATVAAEYAALAAEHGPRNVLVLKRHPAGLESLTEALADVEQADGGPSSPRIESVPEHASKTIEEFDPTLDRLEYEERIELISLVIDGASRSVPEYLERAGAHESFSRDVGQLLLEATRQRIRLDDLAADVHDCLAFLYAMNDRFHGEIDDRGYVERADVIPRAVDLLEADADGLRARVTASFDAVLAVEFEEYRDLDRRYLGALTGEADLVCLGERHASVERTRVEPGPIEEVATDAGLEVESLDPASGDETAETPPHRAITRFLAAGESPDRTDGSRDDADAANANPTGTARRIRTETAREQVRAVATEIQSLSDRRDWSYDEFAVAVPRIERVPETRRRLRDAGVPTATIGTPSLAEDPAVNELYAVATLQCERERDGDALTKIDAADAIRDHRASSDPRDVSLNRLRARVPDFSPDLLTETAGSSVRRSLERWIRRTNLKERIAGEEDWIDAREQYAGVRRVLEIARFVEETDLVGPDWQGLRRMLRRTIQYDAPYVHAVETRPPTGGVTVCAVDDLKYDSRNAVFLLDLIDETYPGEQFLTQLFPSAWLREMGAYPAVTDPSIADITGTFETVDAAAVGDPFETYHAQRARRRLALAARAAERTLYCCSYERGSGGLRRTYDESRYLKLVESTPGLGFEDVDATAGAAIHGETNALEALLAQPRGELERVLREASTGGEADLGETEALFEEIAVVLEAGDIDDELADAVRSQFEFAAGEVVRDE</sequence>
<gene>
    <name evidence="2" type="ORF">NDI89_03105</name>
</gene>
<evidence type="ECO:0000313" key="3">
    <source>
        <dbReference type="Proteomes" id="UP001154061"/>
    </source>
</evidence>
<evidence type="ECO:0000256" key="1">
    <source>
        <dbReference type="SAM" id="MobiDB-lite"/>
    </source>
</evidence>
<dbReference type="AlphaFoldDB" id="A0A9Q4KWX4"/>
<dbReference type="InterPro" id="IPR027417">
    <property type="entry name" value="P-loop_NTPase"/>
</dbReference>
<evidence type="ECO:0000313" key="2">
    <source>
        <dbReference type="EMBL" id="MDF9744565.1"/>
    </source>
</evidence>
<comment type="caution">
    <text evidence="2">The sequence shown here is derived from an EMBL/GenBank/DDBJ whole genome shotgun (WGS) entry which is preliminary data.</text>
</comment>
<name>A0A9Q4KWX4_9EURY</name>
<dbReference type="EMBL" id="JAMQOT010000001">
    <property type="protein sequence ID" value="MDF9744565.1"/>
    <property type="molecule type" value="Genomic_DNA"/>
</dbReference>
<proteinExistence type="predicted"/>
<organism evidence="2 3">
    <name type="scientific">Natrinema salsiterrestre</name>
    <dbReference type="NCBI Taxonomy" id="2950540"/>
    <lineage>
        <taxon>Archaea</taxon>
        <taxon>Methanobacteriati</taxon>
        <taxon>Methanobacteriota</taxon>
        <taxon>Stenosarchaea group</taxon>
        <taxon>Halobacteria</taxon>
        <taxon>Halobacteriales</taxon>
        <taxon>Natrialbaceae</taxon>
        <taxon>Natrinema</taxon>
    </lineage>
</organism>
<dbReference type="SUPFAM" id="SSF52540">
    <property type="entry name" value="P-loop containing nucleoside triphosphate hydrolases"/>
    <property type="match status" value="1"/>
</dbReference>
<dbReference type="Proteomes" id="UP001154061">
    <property type="component" value="Unassembled WGS sequence"/>
</dbReference>
<dbReference type="RefSeq" id="WP_277520053.1">
    <property type="nucleotide sequence ID" value="NZ_JAMQOT010000001.1"/>
</dbReference>
<accession>A0A9Q4KWX4</accession>
<reference evidence="2" key="1">
    <citation type="submission" date="2022-06" db="EMBL/GenBank/DDBJ databases">
        <title>Natrinema sp. a new haloarchaeum isolate from saline soil.</title>
        <authorList>
            <person name="Strakova D."/>
            <person name="Galisteo C."/>
            <person name="Sanchez-Porro C."/>
            <person name="Ventosa A."/>
        </authorList>
    </citation>
    <scope>NUCLEOTIDE SEQUENCE</scope>
    <source>
        <strain evidence="2">S1CR25-10</strain>
    </source>
</reference>